<feature type="transmembrane region" description="Helical" evidence="2">
    <location>
        <begin position="6"/>
        <end position="27"/>
    </location>
</feature>
<reference evidence="4" key="2">
    <citation type="submission" date="2020-02" db="EMBL/GenBank/DDBJ databases">
        <authorList>
            <person name="Gilchrist C.L.M."/>
            <person name="Chooi Y.-H."/>
        </authorList>
    </citation>
    <scope>NUCLEOTIDE SEQUENCE</scope>
    <source>
        <strain evidence="4">MST-FP2251</strain>
    </source>
</reference>
<dbReference type="InterPro" id="IPR056119">
    <property type="entry name" value="DUF7702"/>
</dbReference>
<comment type="caution">
    <text evidence="4">The sequence shown here is derived from an EMBL/GenBank/DDBJ whole genome shotgun (WGS) entry which is preliminary data.</text>
</comment>
<keyword evidence="2" id="KW-0812">Transmembrane</keyword>
<gene>
    <name evidence="4" type="ORF">FE257_002468</name>
</gene>
<keyword evidence="2" id="KW-0472">Membrane</keyword>
<keyword evidence="2" id="KW-1133">Transmembrane helix</keyword>
<evidence type="ECO:0000259" key="3">
    <source>
        <dbReference type="Pfam" id="PF24800"/>
    </source>
</evidence>
<feature type="transmembrane region" description="Helical" evidence="2">
    <location>
        <begin position="39"/>
        <end position="62"/>
    </location>
</feature>
<feature type="transmembrane region" description="Helical" evidence="2">
    <location>
        <begin position="179"/>
        <end position="202"/>
    </location>
</feature>
<feature type="transmembrane region" description="Helical" evidence="2">
    <location>
        <begin position="68"/>
        <end position="88"/>
    </location>
</feature>
<evidence type="ECO:0000313" key="4">
    <source>
        <dbReference type="EMBL" id="KAF9892062.1"/>
    </source>
</evidence>
<evidence type="ECO:0000256" key="1">
    <source>
        <dbReference type="SAM" id="MobiDB-lite"/>
    </source>
</evidence>
<dbReference type="Pfam" id="PF24800">
    <property type="entry name" value="DUF7702"/>
    <property type="match status" value="1"/>
</dbReference>
<feature type="domain" description="DUF7702" evidence="3">
    <location>
        <begin position="3"/>
        <end position="242"/>
    </location>
</feature>
<accession>A0AAD4GWM6</accession>
<feature type="transmembrane region" description="Helical" evidence="2">
    <location>
        <begin position="109"/>
        <end position="128"/>
    </location>
</feature>
<organism evidence="4 5">
    <name type="scientific">Aspergillus nanangensis</name>
    <dbReference type="NCBI Taxonomy" id="2582783"/>
    <lineage>
        <taxon>Eukaryota</taxon>
        <taxon>Fungi</taxon>
        <taxon>Dikarya</taxon>
        <taxon>Ascomycota</taxon>
        <taxon>Pezizomycotina</taxon>
        <taxon>Eurotiomycetes</taxon>
        <taxon>Eurotiomycetidae</taxon>
        <taxon>Eurotiales</taxon>
        <taxon>Aspergillaceae</taxon>
        <taxon>Aspergillus</taxon>
        <taxon>Aspergillus subgen. Circumdati</taxon>
    </lineage>
</organism>
<reference evidence="4" key="1">
    <citation type="journal article" date="2019" name="Beilstein J. Org. Chem.">
        <title>Nanangenines: drimane sesquiterpenoids as the dominant metabolite cohort of a novel Australian fungus, Aspergillus nanangensis.</title>
        <authorList>
            <person name="Lacey H.J."/>
            <person name="Gilchrist C.L.M."/>
            <person name="Crombie A."/>
            <person name="Kalaitzis J.A."/>
            <person name="Vuong D."/>
            <person name="Rutledge P.J."/>
            <person name="Turner P."/>
            <person name="Pitt J.I."/>
            <person name="Lacey E."/>
            <person name="Chooi Y.H."/>
            <person name="Piggott A.M."/>
        </authorList>
    </citation>
    <scope>NUCLEOTIDE SEQUENCE</scope>
    <source>
        <strain evidence="4">MST-FP2251</strain>
    </source>
</reference>
<feature type="transmembrane region" description="Helical" evidence="2">
    <location>
        <begin position="148"/>
        <end position="167"/>
    </location>
</feature>
<name>A0AAD4GWM6_ASPNN</name>
<feature type="transmembrane region" description="Helical" evidence="2">
    <location>
        <begin position="217"/>
        <end position="240"/>
    </location>
</feature>
<evidence type="ECO:0000313" key="5">
    <source>
        <dbReference type="Proteomes" id="UP001194746"/>
    </source>
</evidence>
<dbReference type="PANTHER" id="PTHR42109:SF2">
    <property type="entry name" value="INTEGRAL MEMBRANE PROTEIN"/>
    <property type="match status" value="1"/>
</dbReference>
<dbReference type="AlphaFoldDB" id="A0AAD4GWM6"/>
<dbReference type="EMBL" id="VCAU01000014">
    <property type="protein sequence ID" value="KAF9892062.1"/>
    <property type="molecule type" value="Genomic_DNA"/>
</dbReference>
<proteinExistence type="predicted"/>
<evidence type="ECO:0000256" key="2">
    <source>
        <dbReference type="SAM" id="Phobius"/>
    </source>
</evidence>
<protein>
    <recommendedName>
        <fullName evidence="3">DUF7702 domain-containing protein</fullName>
    </recommendedName>
</protein>
<feature type="region of interest" description="Disordered" evidence="1">
    <location>
        <begin position="249"/>
        <end position="277"/>
    </location>
</feature>
<dbReference type="PANTHER" id="PTHR42109">
    <property type="entry name" value="UNPLACED GENOMIC SCAFFOLD UM_SCAF_CONTIG_1.265, WHOLE GENOME SHOTGUN SEQUENCE"/>
    <property type="match status" value="1"/>
</dbReference>
<sequence length="306" mass="33617">MAVDYRHGLSILEVIIYIPTFFIGLWMAFRHGFSRSAGWIFFSLFSLLQVVGSCCYLATISSPTSKDLYMAWAICTSIGLSPLTQACISLLSRANDSIKRNRGRAINPIIFKLTGTVTLLALILSIVGTTQTTNFIQSMSNGKTQASIILFLIAWVGLCILAALINARREDIEEGEKRLLIAVGLSIPLLLIRLSYSFAWVFGHNSHFNMFTGSETILLVMVVLEQILIVLGCLAIGLTLSKRAPVPSADIDGRESQMSPSEYPMVQPRSHEAPPKGHIGGGFPRRGLIGLLVGLIVDKLNERQHR</sequence>
<dbReference type="Proteomes" id="UP001194746">
    <property type="component" value="Unassembled WGS sequence"/>
</dbReference>
<keyword evidence="5" id="KW-1185">Reference proteome</keyword>